<evidence type="ECO:0000256" key="1">
    <source>
        <dbReference type="SAM" id="Phobius"/>
    </source>
</evidence>
<dbReference type="VEuPathDB" id="VectorBase:MDOMA2_020182"/>
<accession>A0A1I8MI38</accession>
<keyword evidence="1" id="KW-1133">Transmembrane helix</keyword>
<keyword evidence="3" id="KW-1185">Reference proteome</keyword>
<keyword evidence="1" id="KW-0812">Transmembrane</keyword>
<reference evidence="2" key="1">
    <citation type="submission" date="2020-05" db="UniProtKB">
        <authorList>
            <consortium name="EnsemblMetazoa"/>
        </authorList>
    </citation>
    <scope>IDENTIFICATION</scope>
    <source>
        <strain evidence="2">Aabys</strain>
    </source>
</reference>
<dbReference type="Proteomes" id="UP001652621">
    <property type="component" value="Unplaced"/>
</dbReference>
<evidence type="ECO:0000313" key="4">
    <source>
        <dbReference type="RefSeq" id="XP_005186133.1"/>
    </source>
</evidence>
<dbReference type="RefSeq" id="XP_005186133.1">
    <property type="nucleotide sequence ID" value="XM_005186076.3"/>
</dbReference>
<dbReference type="VEuPathDB" id="VectorBase:MDOA005120"/>
<dbReference type="KEGG" id="mde:101892508"/>
<dbReference type="EnsemblMetazoa" id="MDOA005120-RA">
    <property type="protein sequence ID" value="MDOA005120-PA"/>
    <property type="gene ID" value="MDOA005120"/>
</dbReference>
<keyword evidence="1" id="KW-0472">Membrane</keyword>
<feature type="transmembrane region" description="Helical" evidence="1">
    <location>
        <begin position="184"/>
        <end position="203"/>
    </location>
</feature>
<evidence type="ECO:0000313" key="2">
    <source>
        <dbReference type="EnsemblMetazoa" id="MDOA005120-PA"/>
    </source>
</evidence>
<dbReference type="GeneID" id="101892508"/>
<organism evidence="2">
    <name type="scientific">Musca domestica</name>
    <name type="common">House fly</name>
    <dbReference type="NCBI Taxonomy" id="7370"/>
    <lineage>
        <taxon>Eukaryota</taxon>
        <taxon>Metazoa</taxon>
        <taxon>Ecdysozoa</taxon>
        <taxon>Arthropoda</taxon>
        <taxon>Hexapoda</taxon>
        <taxon>Insecta</taxon>
        <taxon>Pterygota</taxon>
        <taxon>Neoptera</taxon>
        <taxon>Endopterygota</taxon>
        <taxon>Diptera</taxon>
        <taxon>Brachycera</taxon>
        <taxon>Muscomorpha</taxon>
        <taxon>Muscoidea</taxon>
        <taxon>Muscidae</taxon>
        <taxon>Musca</taxon>
    </lineage>
</organism>
<dbReference type="AlphaFoldDB" id="A0A1I8MI38"/>
<gene>
    <name evidence="2" type="primary">101892508</name>
    <name evidence="4" type="synonym">LOC101892508</name>
</gene>
<evidence type="ECO:0000313" key="3">
    <source>
        <dbReference type="Proteomes" id="UP001652621"/>
    </source>
</evidence>
<name>A0A1I8MI38_MUSDO</name>
<protein>
    <submittedName>
        <fullName evidence="4">Uncharacterized protein LOC101892508</fullName>
    </submittedName>
</protein>
<proteinExistence type="predicted"/>
<sequence length="247" mass="28828">MLAGNSRRLLIRACSPQFNSKLLMATTKQTTEGGDNKNDASMQSYHKQLDALKVSSNAWTKSTFGEFAEKMILHRFEYLLEKTSYMEELRKSQKRMLEIQKNLYENAEKRRTIIKKLNDLMSDNGNQGNQLPTTKVLNIASQKQLWHEYNKLEQEELSLATRSVLAINETYEAEKLHTKLMRSFGILLTIASSLLTLVLSYLIRREPQQQHQYAHIMAGKNQSNAESWTSYLHRNTKWAYSWVDRFR</sequence>
<dbReference type="OrthoDB" id="10601372at2759"/>
<reference evidence="4" key="2">
    <citation type="submission" date="2025-04" db="UniProtKB">
        <authorList>
            <consortium name="RefSeq"/>
        </authorList>
    </citation>
    <scope>IDENTIFICATION</scope>
    <source>
        <strain evidence="4">Aabys</strain>
    </source>
</reference>